<name>A0A0P1AK71_PLAHL</name>
<dbReference type="STRING" id="4781.A0A0P1AK71"/>
<dbReference type="PANTHER" id="PTHR23359">
    <property type="entry name" value="NUCLEOTIDE KINASE"/>
    <property type="match status" value="1"/>
</dbReference>
<dbReference type="SUPFAM" id="SSF52540">
    <property type="entry name" value="P-loop containing nucleoside triphosphate hydrolases"/>
    <property type="match status" value="1"/>
</dbReference>
<dbReference type="Gene3D" id="3.40.50.300">
    <property type="entry name" value="P-loop containing nucleotide triphosphate hydrolases"/>
    <property type="match status" value="1"/>
</dbReference>
<dbReference type="HAMAP" id="MF_00235">
    <property type="entry name" value="Adenylate_kinase_Adk"/>
    <property type="match status" value="1"/>
</dbReference>
<accession>A0A0P1AK71</accession>
<organism evidence="6 7">
    <name type="scientific">Plasmopara halstedii</name>
    <name type="common">Downy mildew of sunflower</name>
    <dbReference type="NCBI Taxonomy" id="4781"/>
    <lineage>
        <taxon>Eukaryota</taxon>
        <taxon>Sar</taxon>
        <taxon>Stramenopiles</taxon>
        <taxon>Oomycota</taxon>
        <taxon>Peronosporomycetes</taxon>
        <taxon>Peronosporales</taxon>
        <taxon>Peronosporaceae</taxon>
        <taxon>Plasmopara</taxon>
    </lineage>
</organism>
<dbReference type="OMA" id="LRTHHEN"/>
<keyword evidence="3" id="KW-0547">Nucleotide-binding</keyword>
<evidence type="ECO:0000256" key="4">
    <source>
        <dbReference type="ARBA" id="ARBA00022777"/>
    </source>
</evidence>
<evidence type="ECO:0000256" key="2">
    <source>
        <dbReference type="ARBA" id="ARBA00022679"/>
    </source>
</evidence>
<protein>
    <submittedName>
        <fullName evidence="6">Adenylate</fullName>
    </submittedName>
</protein>
<dbReference type="Pfam" id="PF00406">
    <property type="entry name" value="ADK"/>
    <property type="match status" value="1"/>
</dbReference>
<dbReference type="InterPro" id="IPR033690">
    <property type="entry name" value="Adenylat_kinase_CS"/>
</dbReference>
<dbReference type="Proteomes" id="UP000054928">
    <property type="component" value="Unassembled WGS sequence"/>
</dbReference>
<keyword evidence="4 5" id="KW-0418">Kinase</keyword>
<dbReference type="SUPFAM" id="SSF57774">
    <property type="entry name" value="Microbial and mitochondrial ADK, insert 'zinc finger' domain"/>
    <property type="match status" value="1"/>
</dbReference>
<dbReference type="RefSeq" id="XP_024577633.1">
    <property type="nucleotide sequence ID" value="XM_024727013.1"/>
</dbReference>
<comment type="similarity">
    <text evidence="1 5">Belongs to the adenylate kinase family.</text>
</comment>
<dbReference type="CDD" id="cd01428">
    <property type="entry name" value="ADK"/>
    <property type="match status" value="1"/>
</dbReference>
<dbReference type="InterPro" id="IPR036193">
    <property type="entry name" value="ADK_active_lid_dom_sf"/>
</dbReference>
<keyword evidence="7" id="KW-1185">Reference proteome</keyword>
<dbReference type="OrthoDB" id="439792at2759"/>
<dbReference type="GeneID" id="36406677"/>
<dbReference type="EMBL" id="CCYD01000553">
    <property type="protein sequence ID" value="CEG41264.1"/>
    <property type="molecule type" value="Genomic_DNA"/>
</dbReference>
<proteinExistence type="inferred from homology"/>
<evidence type="ECO:0000313" key="6">
    <source>
        <dbReference type="EMBL" id="CEG41264.1"/>
    </source>
</evidence>
<dbReference type="AlphaFoldDB" id="A0A0P1AK71"/>
<sequence>MAQQYLDNGELVPDDLITNVVLSRIAESDCKTRGWLLDGFPRTVGQANALLTFKNGSVVPDCVLELEVPDEEVIRRIAGRRVDLITGKTYHMEFDPPPTEIVSRMKQRSDDTEEKIRTRLIQFHSHVNAVRSTFESYCNATIHIMRASGNQTPAIIARTFADFVLHHIAQRSLHLIRLDISKRIRRRVESGERRILWTSPRNPSYPNRANVRAFYASRCISEQDQQIQPLRRTMRDLFRRLRLVS</sequence>
<dbReference type="GO" id="GO:0004017">
    <property type="term" value="F:AMP kinase activity"/>
    <property type="evidence" value="ECO:0007669"/>
    <property type="project" value="InterPro"/>
</dbReference>
<evidence type="ECO:0000256" key="5">
    <source>
        <dbReference type="RuleBase" id="RU003330"/>
    </source>
</evidence>
<evidence type="ECO:0000256" key="1">
    <source>
        <dbReference type="ARBA" id="ARBA00007220"/>
    </source>
</evidence>
<reference evidence="7" key="1">
    <citation type="submission" date="2014-09" db="EMBL/GenBank/DDBJ databases">
        <authorList>
            <person name="Sharma Rahul"/>
            <person name="Thines Marco"/>
        </authorList>
    </citation>
    <scope>NUCLEOTIDE SEQUENCE [LARGE SCALE GENOMIC DNA]</scope>
</reference>
<keyword evidence="2 5" id="KW-0808">Transferase</keyword>
<dbReference type="InterPro" id="IPR000850">
    <property type="entry name" value="Adenylat/UMP-CMP_kin"/>
</dbReference>
<dbReference type="GO" id="GO:0005524">
    <property type="term" value="F:ATP binding"/>
    <property type="evidence" value="ECO:0007669"/>
    <property type="project" value="InterPro"/>
</dbReference>
<dbReference type="PRINTS" id="PR00094">
    <property type="entry name" value="ADENYLTKNASE"/>
</dbReference>
<dbReference type="PROSITE" id="PS00113">
    <property type="entry name" value="ADENYLATE_KINASE"/>
    <property type="match status" value="1"/>
</dbReference>
<dbReference type="InterPro" id="IPR027417">
    <property type="entry name" value="P-loop_NTPase"/>
</dbReference>
<evidence type="ECO:0000256" key="3">
    <source>
        <dbReference type="ARBA" id="ARBA00022741"/>
    </source>
</evidence>
<evidence type="ECO:0000313" key="7">
    <source>
        <dbReference type="Proteomes" id="UP000054928"/>
    </source>
</evidence>